<dbReference type="EMBL" id="LR797352">
    <property type="protein sequence ID" value="CAB4205050.1"/>
    <property type="molecule type" value="Genomic_DNA"/>
</dbReference>
<feature type="transmembrane region" description="Helical" evidence="1">
    <location>
        <begin position="39"/>
        <end position="58"/>
    </location>
</feature>
<evidence type="ECO:0000313" key="2">
    <source>
        <dbReference type="EMBL" id="CAB4190198.1"/>
    </source>
</evidence>
<proteinExistence type="predicted"/>
<evidence type="ECO:0000313" key="4">
    <source>
        <dbReference type="EMBL" id="CAB4205050.1"/>
    </source>
</evidence>
<keyword evidence="1" id="KW-0472">Membrane</keyword>
<dbReference type="EMBL" id="LR797149">
    <property type="protein sequence ID" value="CAB4190198.1"/>
    <property type="molecule type" value="Genomic_DNA"/>
</dbReference>
<reference evidence="3" key="1">
    <citation type="submission" date="2020-05" db="EMBL/GenBank/DDBJ databases">
        <authorList>
            <person name="Chiriac C."/>
            <person name="Salcher M."/>
            <person name="Ghai R."/>
            <person name="Kavagutti S V."/>
        </authorList>
    </citation>
    <scope>NUCLEOTIDE SEQUENCE</scope>
</reference>
<accession>A0A6J5RIR7</accession>
<organism evidence="3">
    <name type="scientific">uncultured Caudovirales phage</name>
    <dbReference type="NCBI Taxonomy" id="2100421"/>
    <lineage>
        <taxon>Viruses</taxon>
        <taxon>Duplodnaviria</taxon>
        <taxon>Heunggongvirae</taxon>
        <taxon>Uroviricota</taxon>
        <taxon>Caudoviricetes</taxon>
        <taxon>Peduoviridae</taxon>
        <taxon>Maltschvirus</taxon>
        <taxon>Maltschvirus maltsch</taxon>
    </lineage>
</organism>
<feature type="transmembrane region" description="Helical" evidence="1">
    <location>
        <begin position="12"/>
        <end position="33"/>
    </location>
</feature>
<sequence>MVDVKNIFASKAIWGSVVALVSAIAPTVLPLVGIQPGELASITGALGALLAIYGRLTATKRLV</sequence>
<dbReference type="EMBL" id="LR797238">
    <property type="protein sequence ID" value="CAB4195862.1"/>
    <property type="molecule type" value="Genomic_DNA"/>
</dbReference>
<evidence type="ECO:0008006" key="5">
    <source>
        <dbReference type="Google" id="ProtNLM"/>
    </source>
</evidence>
<name>A0A6J5RIR7_9CAUD</name>
<evidence type="ECO:0000256" key="1">
    <source>
        <dbReference type="SAM" id="Phobius"/>
    </source>
</evidence>
<evidence type="ECO:0000313" key="3">
    <source>
        <dbReference type="EMBL" id="CAB4195862.1"/>
    </source>
</evidence>
<protein>
    <recommendedName>
        <fullName evidence="5">Holin</fullName>
    </recommendedName>
</protein>
<keyword evidence="1" id="KW-0812">Transmembrane</keyword>
<gene>
    <name evidence="2" type="ORF">UFOVP1195_44</name>
    <name evidence="3" type="ORF">UFOVP1288_44</name>
    <name evidence="4" type="ORF">UFOVP1409_44</name>
</gene>
<keyword evidence="1" id="KW-1133">Transmembrane helix</keyword>